<keyword evidence="2" id="KW-0862">Zinc</keyword>
<dbReference type="PANTHER" id="PTHR10142">
    <property type="entry name" value="DNA REPAIR PROTEIN COMPLEMENTING XP-A CELLS"/>
    <property type="match status" value="1"/>
</dbReference>
<dbReference type="OMA" id="EFGEDTY"/>
<dbReference type="InterPro" id="IPR022656">
    <property type="entry name" value="XPA_C"/>
</dbReference>
<evidence type="ECO:0000259" key="5">
    <source>
        <dbReference type="Pfam" id="PF05181"/>
    </source>
</evidence>
<dbReference type="GO" id="GO:0070914">
    <property type="term" value="P:UV-damage excision repair"/>
    <property type="evidence" value="ECO:0007669"/>
    <property type="project" value="EnsemblFungi"/>
</dbReference>
<dbReference type="GO" id="GO:0000715">
    <property type="term" value="P:nucleotide-excision repair, DNA damage recognition"/>
    <property type="evidence" value="ECO:0007669"/>
    <property type="project" value="EnsemblFungi"/>
</dbReference>
<gene>
    <name evidence="6" type="ORF">M427DRAFT_93660</name>
</gene>
<evidence type="ECO:0000256" key="1">
    <source>
        <dbReference type="ARBA" id="ARBA00004123"/>
    </source>
</evidence>
<name>A0A139AXB0_GONPJ</name>
<dbReference type="GO" id="GO:1901255">
    <property type="term" value="P:nucleotide-excision repair involved in interstrand cross-link repair"/>
    <property type="evidence" value="ECO:0007669"/>
    <property type="project" value="EnsemblFungi"/>
</dbReference>
<dbReference type="GO" id="GO:0006284">
    <property type="term" value="P:base-excision repair"/>
    <property type="evidence" value="ECO:0007669"/>
    <property type="project" value="TreeGrafter"/>
</dbReference>
<comment type="subcellular location">
    <subcellularLocation>
        <location evidence="1">Nucleus</location>
    </subcellularLocation>
</comment>
<feature type="compositionally biased region" description="Low complexity" evidence="4">
    <location>
        <begin position="54"/>
        <end position="71"/>
    </location>
</feature>
<dbReference type="GO" id="GO:0003684">
    <property type="term" value="F:damaged DNA binding"/>
    <property type="evidence" value="ECO:0007669"/>
    <property type="project" value="EnsemblFungi"/>
</dbReference>
<dbReference type="InterPro" id="IPR037129">
    <property type="entry name" value="XPA_sf"/>
</dbReference>
<accession>A0A139AXB0</accession>
<protein>
    <submittedName>
        <fullName evidence="6">DNA repair protein</fullName>
    </submittedName>
</protein>
<organism evidence="6 7">
    <name type="scientific">Gonapodya prolifera (strain JEL478)</name>
    <name type="common">Monoblepharis prolifera</name>
    <dbReference type="NCBI Taxonomy" id="1344416"/>
    <lineage>
        <taxon>Eukaryota</taxon>
        <taxon>Fungi</taxon>
        <taxon>Fungi incertae sedis</taxon>
        <taxon>Chytridiomycota</taxon>
        <taxon>Chytridiomycota incertae sedis</taxon>
        <taxon>Monoblepharidomycetes</taxon>
        <taxon>Monoblepharidales</taxon>
        <taxon>Gonapodyaceae</taxon>
        <taxon>Gonapodya</taxon>
    </lineage>
</organism>
<dbReference type="GO" id="GO:0000110">
    <property type="term" value="C:nucleotide-excision repair factor 1 complex"/>
    <property type="evidence" value="ECO:0007669"/>
    <property type="project" value="EnsemblFungi"/>
</dbReference>
<evidence type="ECO:0000313" key="7">
    <source>
        <dbReference type="Proteomes" id="UP000070544"/>
    </source>
</evidence>
<feature type="region of interest" description="Disordered" evidence="4">
    <location>
        <begin position="15"/>
        <end position="79"/>
    </location>
</feature>
<dbReference type="Gene3D" id="3.90.530.10">
    <property type="entry name" value="XPA C-terminal domain"/>
    <property type="match status" value="1"/>
</dbReference>
<dbReference type="InterPro" id="IPR009061">
    <property type="entry name" value="DNA-bd_dom_put_sf"/>
</dbReference>
<dbReference type="EMBL" id="KQ965733">
    <property type="protein sequence ID" value="KXS21382.1"/>
    <property type="molecule type" value="Genomic_DNA"/>
</dbReference>
<dbReference type="STRING" id="1344416.A0A139AXB0"/>
<reference evidence="6 7" key="1">
    <citation type="journal article" date="2015" name="Genome Biol. Evol.">
        <title>Phylogenomic analyses indicate that early fungi evolved digesting cell walls of algal ancestors of land plants.</title>
        <authorList>
            <person name="Chang Y."/>
            <person name="Wang S."/>
            <person name="Sekimoto S."/>
            <person name="Aerts A.L."/>
            <person name="Choi C."/>
            <person name="Clum A."/>
            <person name="LaButti K.M."/>
            <person name="Lindquist E.A."/>
            <person name="Yee Ngan C."/>
            <person name="Ohm R.A."/>
            <person name="Salamov A.A."/>
            <person name="Grigoriev I.V."/>
            <person name="Spatafora J.W."/>
            <person name="Berbee M.L."/>
        </authorList>
    </citation>
    <scope>NUCLEOTIDE SEQUENCE [LARGE SCALE GENOMIC DNA]</scope>
    <source>
        <strain evidence="6 7">JEL478</strain>
    </source>
</reference>
<evidence type="ECO:0000313" key="6">
    <source>
        <dbReference type="EMBL" id="KXS21382.1"/>
    </source>
</evidence>
<evidence type="ECO:0000256" key="4">
    <source>
        <dbReference type="SAM" id="MobiDB-lite"/>
    </source>
</evidence>
<evidence type="ECO:0000256" key="3">
    <source>
        <dbReference type="ARBA" id="ARBA00023242"/>
    </source>
</evidence>
<dbReference type="OrthoDB" id="68328at2759"/>
<dbReference type="InterPro" id="IPR000465">
    <property type="entry name" value="XPA/RAD14"/>
</dbReference>
<feature type="domain" description="XPA C-terminal" evidence="5">
    <location>
        <begin position="177"/>
        <end position="227"/>
    </location>
</feature>
<dbReference type="Proteomes" id="UP000070544">
    <property type="component" value="Unassembled WGS sequence"/>
</dbReference>
<feature type="compositionally biased region" description="Polar residues" evidence="4">
    <location>
        <begin position="24"/>
        <end position="33"/>
    </location>
</feature>
<keyword evidence="3" id="KW-0539">Nucleus</keyword>
<dbReference type="CDD" id="cd21077">
    <property type="entry name" value="DBD_Rad14"/>
    <property type="match status" value="1"/>
</dbReference>
<proteinExistence type="predicted"/>
<dbReference type="PANTHER" id="PTHR10142:SF0">
    <property type="entry name" value="DNA REPAIR PROTEIN COMPLEMENTING XP-A CELLS"/>
    <property type="match status" value="1"/>
</dbReference>
<dbReference type="AlphaFoldDB" id="A0A139AXB0"/>
<dbReference type="Pfam" id="PF05181">
    <property type="entry name" value="XPA_C"/>
    <property type="match status" value="1"/>
</dbReference>
<sequence length="313" mass="36121">MAIIERNRLRALELRAQKARENGGRQSNSTTAESPAIQPPSLTSLPNPPHNGQSSATAGPASSSSDATSAPRQNVSTRRNKRFMNYYEYNFTEMVDTKGGFLVETTNEDITNDVEAQHAAKRAKLMEKQHVSDPPVQFPLSENPRCKDCDSMELDRIFQKFFHVNVCRNCRQSKPEKYSLLTKTECREDYLLTESELRDAEKLPTWEKPNPHKNTWSNMFLYLREQVEAFAWEKWGSEENLDREFARRESQKKAKKEQVFSQKLKELRKKTRTSTWAKNLTDTSRHEHVYEEDESSGKRACSICGLSVEMVVF</sequence>
<dbReference type="SUPFAM" id="SSF46955">
    <property type="entry name" value="Putative DNA-binding domain"/>
    <property type="match status" value="1"/>
</dbReference>
<evidence type="ECO:0000256" key="2">
    <source>
        <dbReference type="ARBA" id="ARBA00022833"/>
    </source>
</evidence>
<feature type="compositionally biased region" description="Polar residues" evidence="4">
    <location>
        <begin position="40"/>
        <end position="53"/>
    </location>
</feature>
<keyword evidence="7" id="KW-1185">Reference proteome</keyword>
<dbReference type="GO" id="GO:0008270">
    <property type="term" value="F:zinc ion binding"/>
    <property type="evidence" value="ECO:0007669"/>
    <property type="project" value="EnsemblFungi"/>
</dbReference>
<dbReference type="NCBIfam" id="TIGR00598">
    <property type="entry name" value="rad14"/>
    <property type="match status" value="1"/>
</dbReference>